<keyword evidence="2" id="KW-1003">Cell membrane</keyword>
<dbReference type="AlphaFoldDB" id="A0A7R9CU26"/>
<sequence length="429" mass="48967">MELLYIRRGYPYAVALRESEAGHATLTEGRIKPLYYVVWQLATCSFLMQIQESHDHSPAHPKFICGAVGLERSQIQLREDKQEATLIKESNMKQWVIAVLILLGYFTKHPQSLNMAMSSKVLNLKGLPLRVSMFPRQPTAIPVGHSVSPEKFTGKDGEALSNLERYMNFTVWIVTPAEEKEEYGRRLRPIIRIPRTLSQKLLIICCIFFSLIMSSVFEGRLVTTITKPDVSPDIVNLQQLDESQLMIATGSKTLDDTFRTTDRHSYLTRLSKKIKHLGKKESVMNYIAEHMDVAGIVRKSSYQYQMSEYVEEDGNSPFYMIPECPRQYFLAYIVPKGSVFLPRINRYLLHLTQGGLFIKWDADSMFRILLDRNHNLTLSSGRGPKVFTVKEGFANQIDMCRGRGLNPGPPPQKSDTLPLYCQVTHHATC</sequence>
<comment type="subcellular location">
    <subcellularLocation>
        <location evidence="1">Cell membrane</location>
        <topology evidence="1">Multi-pass membrane protein</topology>
    </subcellularLocation>
</comment>
<reference evidence="8" key="1">
    <citation type="submission" date="2020-11" db="EMBL/GenBank/DDBJ databases">
        <authorList>
            <person name="Tran Van P."/>
        </authorList>
    </citation>
    <scope>NUCLEOTIDE SEQUENCE</scope>
</reference>
<dbReference type="SUPFAM" id="SSF53850">
    <property type="entry name" value="Periplasmic binding protein-like II"/>
    <property type="match status" value="1"/>
</dbReference>
<evidence type="ECO:0000256" key="2">
    <source>
        <dbReference type="ARBA" id="ARBA00022475"/>
    </source>
</evidence>
<keyword evidence="6" id="KW-0675">Receptor</keyword>
<dbReference type="GO" id="GO:0005886">
    <property type="term" value="C:plasma membrane"/>
    <property type="evidence" value="ECO:0007669"/>
    <property type="project" value="UniProtKB-SubCell"/>
</dbReference>
<keyword evidence="5" id="KW-0472">Membrane</keyword>
<organism evidence="8">
    <name type="scientific">Timema poppense</name>
    <name type="common">Walking stick</name>
    <dbReference type="NCBI Taxonomy" id="170557"/>
    <lineage>
        <taxon>Eukaryota</taxon>
        <taxon>Metazoa</taxon>
        <taxon>Ecdysozoa</taxon>
        <taxon>Arthropoda</taxon>
        <taxon>Hexapoda</taxon>
        <taxon>Insecta</taxon>
        <taxon>Pterygota</taxon>
        <taxon>Neoptera</taxon>
        <taxon>Polyneoptera</taxon>
        <taxon>Phasmatodea</taxon>
        <taxon>Timematodea</taxon>
        <taxon>Timematoidea</taxon>
        <taxon>Timematidae</taxon>
        <taxon>Timema</taxon>
    </lineage>
</organism>
<evidence type="ECO:0000256" key="1">
    <source>
        <dbReference type="ARBA" id="ARBA00004651"/>
    </source>
</evidence>
<keyword evidence="4" id="KW-1133">Transmembrane helix</keyword>
<evidence type="ECO:0000256" key="6">
    <source>
        <dbReference type="ARBA" id="ARBA00023170"/>
    </source>
</evidence>
<evidence type="ECO:0000256" key="3">
    <source>
        <dbReference type="ARBA" id="ARBA00022692"/>
    </source>
</evidence>
<accession>A0A7R9CU26</accession>
<proteinExistence type="predicted"/>
<evidence type="ECO:0000256" key="5">
    <source>
        <dbReference type="ARBA" id="ARBA00023136"/>
    </source>
</evidence>
<dbReference type="EMBL" id="OD001331">
    <property type="protein sequence ID" value="CAD7401487.1"/>
    <property type="molecule type" value="Genomic_DNA"/>
</dbReference>
<gene>
    <name evidence="8" type="ORF">TPSB3V08_LOCUS3120</name>
</gene>
<evidence type="ECO:0000256" key="7">
    <source>
        <dbReference type="ARBA" id="ARBA00023180"/>
    </source>
</evidence>
<name>A0A7R9CU26_TIMPO</name>
<keyword evidence="7" id="KW-0325">Glycoprotein</keyword>
<keyword evidence="3" id="KW-0812">Transmembrane</keyword>
<evidence type="ECO:0000256" key="4">
    <source>
        <dbReference type="ARBA" id="ARBA00022989"/>
    </source>
</evidence>
<protein>
    <submittedName>
        <fullName evidence="8">Uncharacterized protein</fullName>
    </submittedName>
</protein>
<evidence type="ECO:0000313" key="8">
    <source>
        <dbReference type="EMBL" id="CAD7401487.1"/>
    </source>
</evidence>
<dbReference type="PANTHER" id="PTHR42643">
    <property type="entry name" value="IONOTROPIC RECEPTOR 20A-RELATED"/>
    <property type="match status" value="1"/>
</dbReference>
<dbReference type="InterPro" id="IPR052192">
    <property type="entry name" value="Insect_Ionotropic_Sensory_Rcpt"/>
</dbReference>
<dbReference type="PANTHER" id="PTHR42643:SF38">
    <property type="entry name" value="IONOTROPIC RECEPTOR 100A"/>
    <property type="match status" value="1"/>
</dbReference>